<protein>
    <submittedName>
        <fullName evidence="5">Putative alcohol dehydrogenase 1</fullName>
    </submittedName>
</protein>
<keyword evidence="1" id="KW-0732">Signal</keyword>
<feature type="compositionally biased region" description="Low complexity" evidence="3">
    <location>
        <begin position="47"/>
        <end position="63"/>
    </location>
</feature>
<dbReference type="EMBL" id="HQ006014">
    <property type="protein sequence ID" value="ADV40305.1"/>
    <property type="molecule type" value="mRNA"/>
</dbReference>
<evidence type="ECO:0000256" key="2">
    <source>
        <dbReference type="ARBA" id="ARBA00023157"/>
    </source>
</evidence>
<name>E7D1R1_LATHE</name>
<organism evidence="5">
    <name type="scientific">Latrodectus hesperus</name>
    <name type="common">Western black widow spider</name>
    <dbReference type="NCBI Taxonomy" id="256737"/>
    <lineage>
        <taxon>Eukaryota</taxon>
        <taxon>Metazoa</taxon>
        <taxon>Ecdysozoa</taxon>
        <taxon>Arthropoda</taxon>
        <taxon>Chelicerata</taxon>
        <taxon>Arachnida</taxon>
        <taxon>Araneae</taxon>
        <taxon>Araneomorphae</taxon>
        <taxon>Entelegynae</taxon>
        <taxon>Araneoidea</taxon>
        <taxon>Theridiidae</taxon>
        <taxon>Latrodectus</taxon>
    </lineage>
</organism>
<reference evidence="5" key="2">
    <citation type="submission" date="2011-01" db="EMBL/GenBank/DDBJ databases">
        <title>Identification of Proteins Involved in Black Widow Spider Wrapping Silk Fibers.</title>
        <authorList>
            <person name="Nguyen A."/>
            <person name="Verduzco A."/>
            <person name="Vierra C."/>
        </authorList>
    </citation>
    <scope>NUCLEOTIDE SEQUENCE</scope>
</reference>
<dbReference type="InterPro" id="IPR011489">
    <property type="entry name" value="EMI_domain"/>
</dbReference>
<evidence type="ECO:0000256" key="1">
    <source>
        <dbReference type="ARBA" id="ARBA00022729"/>
    </source>
</evidence>
<evidence type="ECO:0000259" key="4">
    <source>
        <dbReference type="PROSITE" id="PS51041"/>
    </source>
</evidence>
<proteinExistence type="evidence at transcript level"/>
<dbReference type="PROSITE" id="PS51041">
    <property type="entry name" value="EMI"/>
    <property type="match status" value="1"/>
</dbReference>
<reference evidence="5" key="1">
    <citation type="submission" date="2010-07" db="EMBL/GenBank/DDBJ databases">
        <authorList>
            <person name="Ho C."/>
            <person name="Nguyen A."/>
            <person name="Verduzco A."/>
            <person name="Vierra C."/>
        </authorList>
    </citation>
    <scope>NUCLEOTIDE SEQUENCE</scope>
</reference>
<dbReference type="AlphaFoldDB" id="E7D1R1"/>
<sequence length="63" mass="6758">MQVVKYECCHGFVRNPNGPGCIESAPTATTSGGRPQDYYYFPQQQESVSSSSSRSGVGSVPIQ</sequence>
<accession>E7D1R1</accession>
<evidence type="ECO:0000313" key="5">
    <source>
        <dbReference type="EMBL" id="ADV40305.1"/>
    </source>
</evidence>
<keyword evidence="2" id="KW-1015">Disulfide bond</keyword>
<feature type="domain" description="EMI" evidence="4">
    <location>
        <begin position="1"/>
        <end position="23"/>
    </location>
</feature>
<evidence type="ECO:0000256" key="3">
    <source>
        <dbReference type="SAM" id="MobiDB-lite"/>
    </source>
</evidence>
<feature type="region of interest" description="Disordered" evidence="3">
    <location>
        <begin position="44"/>
        <end position="63"/>
    </location>
</feature>